<dbReference type="InterPro" id="IPR005543">
    <property type="entry name" value="PASTA_dom"/>
</dbReference>
<keyword evidence="7" id="KW-0067">ATP-binding</keyword>
<keyword evidence="11" id="KW-0812">Transmembrane</keyword>
<feature type="domain" description="PASTA" evidence="13">
    <location>
        <begin position="536"/>
        <end position="603"/>
    </location>
</feature>
<dbReference type="Gene3D" id="1.10.510.10">
    <property type="entry name" value="Transferase(Phosphotransferase) domain 1"/>
    <property type="match status" value="1"/>
</dbReference>
<evidence type="ECO:0000256" key="7">
    <source>
        <dbReference type="ARBA" id="ARBA00022840"/>
    </source>
</evidence>
<keyword evidence="5" id="KW-0547">Nucleotide-binding</keyword>
<keyword evidence="4" id="KW-0677">Repeat</keyword>
<dbReference type="AlphaFoldDB" id="I7JVK6"/>
<evidence type="ECO:0000256" key="9">
    <source>
        <dbReference type="ARBA" id="ARBA00048679"/>
    </source>
</evidence>
<dbReference type="SMART" id="SM00740">
    <property type="entry name" value="PASTA"/>
    <property type="match status" value="5"/>
</dbReference>
<evidence type="ECO:0000259" key="13">
    <source>
        <dbReference type="PROSITE" id="PS51178"/>
    </source>
</evidence>
<evidence type="ECO:0000259" key="12">
    <source>
        <dbReference type="PROSITE" id="PS50011"/>
    </source>
</evidence>
<feature type="domain" description="Protein kinase" evidence="12">
    <location>
        <begin position="14"/>
        <end position="266"/>
    </location>
</feature>
<keyword evidence="11" id="KW-1133">Transmembrane helix</keyword>
<dbReference type="CDD" id="cd06577">
    <property type="entry name" value="PASTA_pknB"/>
    <property type="match status" value="5"/>
</dbReference>
<name>I7JVK6_9CORY</name>
<dbReference type="FunFam" id="3.30.200.20:FF:000035">
    <property type="entry name" value="Serine/threonine protein kinase Stk1"/>
    <property type="match status" value="1"/>
</dbReference>
<dbReference type="PROSITE" id="PS50011">
    <property type="entry name" value="PROTEIN_KINASE_DOM"/>
    <property type="match status" value="1"/>
</dbReference>
<feature type="region of interest" description="Disordered" evidence="10">
    <location>
        <begin position="289"/>
        <end position="372"/>
    </location>
</feature>
<dbReference type="SMART" id="SM00220">
    <property type="entry name" value="S_TKc"/>
    <property type="match status" value="1"/>
</dbReference>
<gene>
    <name evidence="14" type="primary">pknL</name>
    <name evidence="14" type="ORF">BN46_0253</name>
</gene>
<protein>
    <recommendedName>
        <fullName evidence="1">non-specific serine/threonine protein kinase</fullName>
        <ecNumber evidence="1">2.7.11.1</ecNumber>
    </recommendedName>
</protein>
<dbReference type="Pfam" id="PF03793">
    <property type="entry name" value="PASTA"/>
    <property type="match status" value="5"/>
</dbReference>
<dbReference type="PANTHER" id="PTHR43289:SF6">
    <property type="entry name" value="SERINE_THREONINE-PROTEIN KINASE NEKL-3"/>
    <property type="match status" value="1"/>
</dbReference>
<dbReference type="GO" id="GO:0106310">
    <property type="term" value="F:protein serine kinase activity"/>
    <property type="evidence" value="ECO:0007669"/>
    <property type="project" value="RHEA"/>
</dbReference>
<evidence type="ECO:0000256" key="10">
    <source>
        <dbReference type="SAM" id="MobiDB-lite"/>
    </source>
</evidence>
<dbReference type="PROSITE" id="PS00108">
    <property type="entry name" value="PROTEIN_KINASE_ST"/>
    <property type="match status" value="1"/>
</dbReference>
<evidence type="ECO:0000256" key="3">
    <source>
        <dbReference type="ARBA" id="ARBA00022679"/>
    </source>
</evidence>
<keyword evidence="6 14" id="KW-0418">Kinase</keyword>
<feature type="region of interest" description="Disordered" evidence="10">
    <location>
        <begin position="626"/>
        <end position="660"/>
    </location>
</feature>
<keyword evidence="11" id="KW-0472">Membrane</keyword>
<comment type="catalytic activity">
    <reaction evidence="9">
        <text>L-seryl-[protein] + ATP = O-phospho-L-seryl-[protein] + ADP + H(+)</text>
        <dbReference type="Rhea" id="RHEA:17989"/>
        <dbReference type="Rhea" id="RHEA-COMP:9863"/>
        <dbReference type="Rhea" id="RHEA-COMP:11604"/>
        <dbReference type="ChEBI" id="CHEBI:15378"/>
        <dbReference type="ChEBI" id="CHEBI:29999"/>
        <dbReference type="ChEBI" id="CHEBI:30616"/>
        <dbReference type="ChEBI" id="CHEBI:83421"/>
        <dbReference type="ChEBI" id="CHEBI:456216"/>
        <dbReference type="EC" id="2.7.11.1"/>
    </reaction>
</comment>
<feature type="transmembrane region" description="Helical" evidence="11">
    <location>
        <begin position="379"/>
        <end position="400"/>
    </location>
</feature>
<evidence type="ECO:0000256" key="4">
    <source>
        <dbReference type="ARBA" id="ARBA00022737"/>
    </source>
</evidence>
<dbReference type="InterPro" id="IPR011009">
    <property type="entry name" value="Kinase-like_dom_sf"/>
</dbReference>
<evidence type="ECO:0000256" key="8">
    <source>
        <dbReference type="ARBA" id="ARBA00047899"/>
    </source>
</evidence>
<evidence type="ECO:0000256" key="5">
    <source>
        <dbReference type="ARBA" id="ARBA00022741"/>
    </source>
</evidence>
<dbReference type="SUPFAM" id="SSF56112">
    <property type="entry name" value="Protein kinase-like (PK-like)"/>
    <property type="match status" value="1"/>
</dbReference>
<evidence type="ECO:0000256" key="6">
    <source>
        <dbReference type="ARBA" id="ARBA00022777"/>
    </source>
</evidence>
<feature type="domain" description="PASTA" evidence="13">
    <location>
        <begin position="402"/>
        <end position="468"/>
    </location>
</feature>
<comment type="catalytic activity">
    <reaction evidence="8">
        <text>L-threonyl-[protein] + ATP = O-phospho-L-threonyl-[protein] + ADP + H(+)</text>
        <dbReference type="Rhea" id="RHEA:46608"/>
        <dbReference type="Rhea" id="RHEA-COMP:11060"/>
        <dbReference type="Rhea" id="RHEA-COMP:11605"/>
        <dbReference type="ChEBI" id="CHEBI:15378"/>
        <dbReference type="ChEBI" id="CHEBI:30013"/>
        <dbReference type="ChEBI" id="CHEBI:30616"/>
        <dbReference type="ChEBI" id="CHEBI:61977"/>
        <dbReference type="ChEBI" id="CHEBI:456216"/>
        <dbReference type="EC" id="2.7.11.1"/>
    </reaction>
</comment>
<feature type="compositionally biased region" description="Low complexity" evidence="10">
    <location>
        <begin position="309"/>
        <end position="322"/>
    </location>
</feature>
<proteinExistence type="predicted"/>
<dbReference type="PANTHER" id="PTHR43289">
    <property type="entry name" value="MITOGEN-ACTIVATED PROTEIN KINASE KINASE KINASE 20-RELATED"/>
    <property type="match status" value="1"/>
</dbReference>
<organism evidence="14 15">
    <name type="scientific">Corynebacterium otitidis ATCC 51513</name>
    <dbReference type="NCBI Taxonomy" id="883169"/>
    <lineage>
        <taxon>Bacteria</taxon>
        <taxon>Bacillati</taxon>
        <taxon>Actinomycetota</taxon>
        <taxon>Actinomycetes</taxon>
        <taxon>Mycobacteriales</taxon>
        <taxon>Corynebacteriaceae</taxon>
        <taxon>Corynebacterium</taxon>
    </lineage>
</organism>
<reference evidence="14 15" key="1">
    <citation type="journal article" date="2012" name="J. Bacteriol.">
        <title>Draft Genome Sequence of Turicella otitidis ATCC 51513, Isolated from Middle Ear Fluid from a Child with Otitis Media.</title>
        <authorList>
            <person name="Brinkrolf K."/>
            <person name="Schneider J."/>
            <person name="Knecht M."/>
            <person name="Ruckert C."/>
            <person name="Tauch A."/>
        </authorList>
    </citation>
    <scope>NUCLEOTIDE SEQUENCE [LARGE SCALE GENOMIC DNA]</scope>
    <source>
        <strain evidence="14 15">ATCC 51513</strain>
    </source>
</reference>
<feature type="domain" description="PASTA" evidence="13">
    <location>
        <begin position="604"/>
        <end position="668"/>
    </location>
</feature>
<dbReference type="FunFam" id="1.10.510.10:FF:000021">
    <property type="entry name" value="Serine/threonine protein kinase"/>
    <property type="match status" value="1"/>
</dbReference>
<dbReference type="OrthoDB" id="9762169at2"/>
<dbReference type="Proteomes" id="UP000011016">
    <property type="component" value="Unassembled WGS sequence"/>
</dbReference>
<dbReference type="EC" id="2.7.11.1" evidence="1"/>
<feature type="domain" description="PASTA" evidence="13">
    <location>
        <begin position="470"/>
        <end position="535"/>
    </location>
</feature>
<evidence type="ECO:0000313" key="14">
    <source>
        <dbReference type="EMBL" id="CCI83001.1"/>
    </source>
</evidence>
<comment type="caution">
    <text evidence="14">The sequence shown here is derived from an EMBL/GenBank/DDBJ whole genome shotgun (WGS) entry which is preliminary data.</text>
</comment>
<dbReference type="PROSITE" id="PS51178">
    <property type="entry name" value="PASTA"/>
    <property type="match status" value="4"/>
</dbReference>
<sequence length="728" mass="76736">MPRLNVGDVLGGRYRVERPIARGGMSTVYRCADERLSRAVAVKVMDERLVDDPVFRRRFEREAKSMARLSHPNLVGVYDFDSEADHLYLVMELITGGMLGELMAERGPLLPSEALSVMRSVLTGLAAAHAAGLVHRDLKPDNVLIGGDGAIKIADFGLVRAADTGDGTSTEILGTAPYVSPEQVLGEHLDKSSDVYSAGILLYELLTGEVPFRGQSPIATAYQRLEEDVPEPSALAPEVPPLVDALVAAATQRRPEARFPTAGDFLDALEDVVAELGLPTWQVPVPAAGAAHRAAAEPDGDETTRLNDPGESGPGPAAEGGETLSFWGSTPPPGETAPEPEPPAPAEETRLAPPAERAAPPRRRTPLPKKVSNRSPARVALWLVACAALLAAAALGGWWLTSGRYPEIPSITGMCPQEAVAAIENAGFEAETEQRYHDEVAYNHAIGTEPTAPAKVPRGGTVTVLVSQARPTVPEVPADRDTESYERVLAERTLRLSSGEAVYSDDVEEGRIVSVEPSPGEEVPTGSEVTVSTSKGPRPVDVPSLEGATIEQAEEQLEAVGLKLGAVTEDFDADVPDGEVASSSPAAGTSIARGSAVDVVVSRSIEVPDVSGLRVDEAREALSAEGISASVERDDSLTGSAADEVQETDPAPGARLDPDRPEVTLVVPGRVEIPWLVGKRLDDAREEAESRGLKLDAPSSRGGIVISQRPLFDDSIEAGGTISVSTIG</sequence>
<keyword evidence="2 14" id="KW-0723">Serine/threonine-protein kinase</keyword>
<evidence type="ECO:0000256" key="11">
    <source>
        <dbReference type="SAM" id="Phobius"/>
    </source>
</evidence>
<dbReference type="GO" id="GO:0045717">
    <property type="term" value="P:negative regulation of fatty acid biosynthetic process"/>
    <property type="evidence" value="ECO:0007669"/>
    <property type="project" value="UniProtKB-ARBA"/>
</dbReference>
<keyword evidence="3 14" id="KW-0808">Transferase</keyword>
<dbReference type="EMBL" id="CAJZ01000032">
    <property type="protein sequence ID" value="CCI83001.1"/>
    <property type="molecule type" value="Genomic_DNA"/>
</dbReference>
<dbReference type="CDD" id="cd14014">
    <property type="entry name" value="STKc_PknB_like"/>
    <property type="match status" value="1"/>
</dbReference>
<feature type="region of interest" description="Disordered" evidence="10">
    <location>
        <begin position="516"/>
        <end position="540"/>
    </location>
</feature>
<dbReference type="InterPro" id="IPR000719">
    <property type="entry name" value="Prot_kinase_dom"/>
</dbReference>
<dbReference type="Gene3D" id="3.30.10.20">
    <property type="match status" value="4"/>
</dbReference>
<dbReference type="GO" id="GO:0004674">
    <property type="term" value="F:protein serine/threonine kinase activity"/>
    <property type="evidence" value="ECO:0007669"/>
    <property type="project" value="UniProtKB-KW"/>
</dbReference>
<evidence type="ECO:0000313" key="15">
    <source>
        <dbReference type="Proteomes" id="UP000011016"/>
    </source>
</evidence>
<feature type="compositionally biased region" description="Pro residues" evidence="10">
    <location>
        <begin position="330"/>
        <end position="345"/>
    </location>
</feature>
<dbReference type="RefSeq" id="WP_004601784.1">
    <property type="nucleotide sequence ID" value="NZ_HF541865.1"/>
</dbReference>
<dbReference type="Gene3D" id="3.30.200.20">
    <property type="entry name" value="Phosphorylase Kinase, domain 1"/>
    <property type="match status" value="1"/>
</dbReference>
<evidence type="ECO:0000256" key="1">
    <source>
        <dbReference type="ARBA" id="ARBA00012513"/>
    </source>
</evidence>
<dbReference type="NCBIfam" id="NF033483">
    <property type="entry name" value="PknB_PASTA_kin"/>
    <property type="match status" value="1"/>
</dbReference>
<accession>I7JVK6</accession>
<evidence type="ECO:0000256" key="2">
    <source>
        <dbReference type="ARBA" id="ARBA00022527"/>
    </source>
</evidence>
<dbReference type="InterPro" id="IPR008271">
    <property type="entry name" value="Ser/Thr_kinase_AS"/>
</dbReference>
<dbReference type="Pfam" id="PF00069">
    <property type="entry name" value="Pkinase"/>
    <property type="match status" value="1"/>
</dbReference>
<dbReference type="GO" id="GO:0005524">
    <property type="term" value="F:ATP binding"/>
    <property type="evidence" value="ECO:0007669"/>
    <property type="project" value="UniProtKB-KW"/>
</dbReference>